<organism evidence="2 3">
    <name type="scientific">Coniochaeta ligniaria NRRL 30616</name>
    <dbReference type="NCBI Taxonomy" id="1408157"/>
    <lineage>
        <taxon>Eukaryota</taxon>
        <taxon>Fungi</taxon>
        <taxon>Dikarya</taxon>
        <taxon>Ascomycota</taxon>
        <taxon>Pezizomycotina</taxon>
        <taxon>Sordariomycetes</taxon>
        <taxon>Sordariomycetidae</taxon>
        <taxon>Coniochaetales</taxon>
        <taxon>Coniochaetaceae</taxon>
        <taxon>Coniochaeta</taxon>
    </lineage>
</organism>
<dbReference type="InterPro" id="IPR045518">
    <property type="entry name" value="2EXR"/>
</dbReference>
<proteinExistence type="predicted"/>
<protein>
    <recommendedName>
        <fullName evidence="1">2EXR domain-containing protein</fullName>
    </recommendedName>
</protein>
<dbReference type="EMBL" id="KV875098">
    <property type="protein sequence ID" value="OIW28501.1"/>
    <property type="molecule type" value="Genomic_DNA"/>
</dbReference>
<evidence type="ECO:0000313" key="2">
    <source>
        <dbReference type="EMBL" id="OIW28501.1"/>
    </source>
</evidence>
<dbReference type="PANTHER" id="PTHR35910:SF6">
    <property type="entry name" value="2EXR DOMAIN-CONTAINING PROTEIN"/>
    <property type="match status" value="1"/>
</dbReference>
<dbReference type="Pfam" id="PF20150">
    <property type="entry name" value="2EXR"/>
    <property type="match status" value="1"/>
</dbReference>
<dbReference type="OrthoDB" id="3513892at2759"/>
<keyword evidence="3" id="KW-1185">Reference proteome</keyword>
<sequence length="295" mass="34570">MSDPPDKPTFTLFSNLPTELRLQIWRLSCTPRVVTVSWDIRTQNYAVHFTTNPAILQVNSESRAEALGKVYSCFFTTHPVFFAPALDTLYIARNRYMGYADPVRNAAHNLKFAPDIVRSLAVDHVSPTERKEWETYSKWCLFKSFPQLDEAYLVLGGLERDNYLETEKEREGMGQHQTIEFVEPHALSVSANKELDDFVESWIYDLADEPGLDKTVEFDERVEENKFLTTILRARRGNQWKRLWKCREAHVTAYGSEAEWWSTERRSELGWVDVPDYTKYRTRNGVRYYRRASQD</sequence>
<dbReference type="PANTHER" id="PTHR35910">
    <property type="entry name" value="2EXR DOMAIN-CONTAINING PROTEIN"/>
    <property type="match status" value="1"/>
</dbReference>
<evidence type="ECO:0000313" key="3">
    <source>
        <dbReference type="Proteomes" id="UP000182658"/>
    </source>
</evidence>
<dbReference type="InParanoid" id="A0A1J7IM96"/>
<dbReference type="AlphaFoldDB" id="A0A1J7IM96"/>
<feature type="domain" description="2EXR" evidence="1">
    <location>
        <begin position="10"/>
        <end position="89"/>
    </location>
</feature>
<evidence type="ECO:0000259" key="1">
    <source>
        <dbReference type="Pfam" id="PF20150"/>
    </source>
</evidence>
<reference evidence="2 3" key="1">
    <citation type="submission" date="2016-10" db="EMBL/GenBank/DDBJ databases">
        <title>Draft genome sequence of Coniochaeta ligniaria NRRL30616, a lignocellulolytic fungus for bioabatement of inhibitors in plant biomass hydrolysates.</title>
        <authorList>
            <consortium name="DOE Joint Genome Institute"/>
            <person name="Jimenez D.J."/>
            <person name="Hector R.E."/>
            <person name="Riley R."/>
            <person name="Sun H."/>
            <person name="Grigoriev I.V."/>
            <person name="Van Elsas J.D."/>
            <person name="Nichols N.N."/>
        </authorList>
    </citation>
    <scope>NUCLEOTIDE SEQUENCE [LARGE SCALE GENOMIC DNA]</scope>
    <source>
        <strain evidence="2 3">NRRL 30616</strain>
    </source>
</reference>
<accession>A0A1J7IM96</accession>
<name>A0A1J7IM96_9PEZI</name>
<gene>
    <name evidence="2" type="ORF">CONLIGDRAFT_379424</name>
</gene>
<dbReference type="Proteomes" id="UP000182658">
    <property type="component" value="Unassembled WGS sequence"/>
</dbReference>